<evidence type="ECO:0000313" key="3">
    <source>
        <dbReference type="Proteomes" id="UP000249819"/>
    </source>
</evidence>
<reference evidence="2 3" key="1">
    <citation type="submission" date="2018-06" db="EMBL/GenBank/DDBJ databases">
        <title>Genomic Encyclopedia of Archaeal and Bacterial Type Strains, Phase II (KMG-II): from individual species to whole genera.</title>
        <authorList>
            <person name="Goeker M."/>
        </authorList>
    </citation>
    <scope>NUCLEOTIDE SEQUENCE [LARGE SCALE GENOMIC DNA]</scope>
    <source>
        <strain evidence="2 3">DSM 29821</strain>
    </source>
</reference>
<name>A0A327VY57_9BACT</name>
<feature type="transmembrane region" description="Helical" evidence="1">
    <location>
        <begin position="120"/>
        <end position="142"/>
    </location>
</feature>
<dbReference type="OrthoDB" id="329514at2"/>
<feature type="transmembrane region" description="Helical" evidence="1">
    <location>
        <begin position="53"/>
        <end position="73"/>
    </location>
</feature>
<dbReference type="RefSeq" id="WP_111592489.1">
    <property type="nucleotide sequence ID" value="NZ_QLMA01000004.1"/>
</dbReference>
<protein>
    <recommendedName>
        <fullName evidence="4">Cytochrome B</fullName>
    </recommendedName>
</protein>
<keyword evidence="3" id="KW-1185">Reference proteome</keyword>
<organism evidence="2 3">
    <name type="scientific">Chitinophaga dinghuensis</name>
    <dbReference type="NCBI Taxonomy" id="1539050"/>
    <lineage>
        <taxon>Bacteria</taxon>
        <taxon>Pseudomonadati</taxon>
        <taxon>Bacteroidota</taxon>
        <taxon>Chitinophagia</taxon>
        <taxon>Chitinophagales</taxon>
        <taxon>Chitinophagaceae</taxon>
        <taxon>Chitinophaga</taxon>
    </lineage>
</organism>
<dbReference type="Proteomes" id="UP000249819">
    <property type="component" value="Unassembled WGS sequence"/>
</dbReference>
<dbReference type="EMBL" id="QLMA01000004">
    <property type="protein sequence ID" value="RAJ81927.1"/>
    <property type="molecule type" value="Genomic_DNA"/>
</dbReference>
<keyword evidence="1" id="KW-1133">Transmembrane helix</keyword>
<evidence type="ECO:0000256" key="1">
    <source>
        <dbReference type="SAM" id="Phobius"/>
    </source>
</evidence>
<evidence type="ECO:0008006" key="4">
    <source>
        <dbReference type="Google" id="ProtNLM"/>
    </source>
</evidence>
<dbReference type="AlphaFoldDB" id="A0A327VY57"/>
<keyword evidence="1" id="KW-0812">Transmembrane</keyword>
<feature type="transmembrane region" description="Helical" evidence="1">
    <location>
        <begin position="12"/>
        <end position="32"/>
    </location>
</feature>
<sequence>MYAFLLALHSLVRWLVVIAMVVSLFTTWRGWLQSRTFTPQNKLIRTLTTAVSHVQGMIGIALYFISPVVLYFLQNFGNAVKLREIRFFGLEHSSMMLTGIILLTIGAYKSKRRSTDKERFKTLAIWYTIAFVIMFFSIPWAFSPLTSRPYLRPF</sequence>
<gene>
    <name evidence="2" type="ORF">CLV59_104152</name>
</gene>
<keyword evidence="1" id="KW-0472">Membrane</keyword>
<comment type="caution">
    <text evidence="2">The sequence shown here is derived from an EMBL/GenBank/DDBJ whole genome shotgun (WGS) entry which is preliminary data.</text>
</comment>
<accession>A0A327VY57</accession>
<proteinExistence type="predicted"/>
<feature type="transmembrane region" description="Helical" evidence="1">
    <location>
        <begin position="85"/>
        <end position="108"/>
    </location>
</feature>
<evidence type="ECO:0000313" key="2">
    <source>
        <dbReference type="EMBL" id="RAJ81927.1"/>
    </source>
</evidence>